<name>S7WZV0_9BACT</name>
<evidence type="ECO:0000313" key="2">
    <source>
        <dbReference type="Proteomes" id="UP000014974"/>
    </source>
</evidence>
<organism evidence="1 2">
    <name type="scientific">Cyclobacterium qasimii M12-11B</name>
    <dbReference type="NCBI Taxonomy" id="641524"/>
    <lineage>
        <taxon>Bacteria</taxon>
        <taxon>Pseudomonadati</taxon>
        <taxon>Bacteroidota</taxon>
        <taxon>Cytophagia</taxon>
        <taxon>Cytophagales</taxon>
        <taxon>Cyclobacteriaceae</taxon>
        <taxon>Cyclobacterium</taxon>
    </lineage>
</organism>
<protein>
    <submittedName>
        <fullName evidence="1">Uncharacterized protein</fullName>
    </submittedName>
</protein>
<dbReference type="EMBL" id="ATNM01000065">
    <property type="protein sequence ID" value="EPR69453.1"/>
    <property type="molecule type" value="Genomic_DNA"/>
</dbReference>
<reference evidence="1 2" key="1">
    <citation type="journal article" date="2013" name="Genome Announc.">
        <title>Draft Genome Sequence of Cyclobacterium qasimii Strain M12-11BT, Isolated from Arctic Marine Sediment.</title>
        <authorList>
            <person name="Shivaji S."/>
            <person name="Ara S."/>
            <person name="Singh A."/>
            <person name="Kumar Pinnaka A."/>
        </authorList>
    </citation>
    <scope>NUCLEOTIDE SEQUENCE [LARGE SCALE GENOMIC DNA]</scope>
    <source>
        <strain evidence="1 2">M12-11B</strain>
    </source>
</reference>
<sequence length="54" mass="6327">MVGFFSKRPETGILFGFGDFLPKVKLKCFSDKILRPNLQLAMVHFEIRLNHFEI</sequence>
<accession>S7WZV0</accession>
<proteinExistence type="predicted"/>
<comment type="caution">
    <text evidence="1">The sequence shown here is derived from an EMBL/GenBank/DDBJ whole genome shotgun (WGS) entry which is preliminary data.</text>
</comment>
<dbReference type="Proteomes" id="UP000014974">
    <property type="component" value="Unassembled WGS sequence"/>
</dbReference>
<evidence type="ECO:0000313" key="1">
    <source>
        <dbReference type="EMBL" id="EPR69453.1"/>
    </source>
</evidence>
<gene>
    <name evidence="1" type="ORF">ADICYQ_1555</name>
</gene>
<dbReference type="STRING" id="641524.ADICYQ_1555"/>
<dbReference type="AlphaFoldDB" id="S7WZV0"/>